<evidence type="ECO:0000256" key="2">
    <source>
        <dbReference type="SAM" id="MobiDB-lite"/>
    </source>
</evidence>
<evidence type="ECO:0008006" key="7">
    <source>
        <dbReference type="Google" id="ProtNLM"/>
    </source>
</evidence>
<dbReference type="AlphaFoldDB" id="A0A8S1AAJ9"/>
<dbReference type="InterPro" id="IPR015943">
    <property type="entry name" value="WD40/YVTN_repeat-like_dom_sf"/>
</dbReference>
<dbReference type="EMBL" id="CADEBD010000226">
    <property type="protein sequence ID" value="CAB3225515.1"/>
    <property type="molecule type" value="Genomic_DNA"/>
</dbReference>
<dbReference type="PANTHER" id="PTHR10856">
    <property type="entry name" value="CORONIN"/>
    <property type="match status" value="1"/>
</dbReference>
<dbReference type="PANTHER" id="PTHR10856:SF20">
    <property type="entry name" value="CORONIN-7"/>
    <property type="match status" value="1"/>
</dbReference>
<dbReference type="InterPro" id="IPR015505">
    <property type="entry name" value="Coronin"/>
</dbReference>
<reference evidence="5 6" key="1">
    <citation type="submission" date="2020-04" db="EMBL/GenBank/DDBJ databases">
        <authorList>
            <person name="Wallbank WR R."/>
            <person name="Pardo Diaz C."/>
            <person name="Kozak K."/>
            <person name="Martin S."/>
            <person name="Jiggins C."/>
            <person name="Moest M."/>
            <person name="Warren A I."/>
            <person name="Byers J.R.P. K."/>
            <person name="Montejo-Kovacevich G."/>
            <person name="Yen C E."/>
        </authorList>
    </citation>
    <scope>NUCLEOTIDE SEQUENCE [LARGE SCALE GENOMIC DNA]</scope>
</reference>
<dbReference type="Proteomes" id="UP000494256">
    <property type="component" value="Unassembled WGS sequence"/>
</dbReference>
<dbReference type="OrthoDB" id="1850764at2759"/>
<evidence type="ECO:0000313" key="3">
    <source>
        <dbReference type="EMBL" id="CAB3225515.1"/>
    </source>
</evidence>
<keyword evidence="5" id="KW-1185">Reference proteome</keyword>
<comment type="similarity">
    <text evidence="1">Belongs to the WD repeat coronin family.</text>
</comment>
<feature type="region of interest" description="Disordered" evidence="2">
    <location>
        <begin position="1"/>
        <end position="28"/>
    </location>
</feature>
<feature type="region of interest" description="Disordered" evidence="2">
    <location>
        <begin position="271"/>
        <end position="315"/>
    </location>
</feature>
<evidence type="ECO:0000313" key="5">
    <source>
        <dbReference type="Proteomes" id="UP000494106"/>
    </source>
</evidence>
<dbReference type="Gene3D" id="2.130.10.10">
    <property type="entry name" value="YVTN repeat-like/Quinoprotein amine dehydrogenase"/>
    <property type="match status" value="1"/>
</dbReference>
<dbReference type="Proteomes" id="UP000494106">
    <property type="component" value="Unassembled WGS sequence"/>
</dbReference>
<sequence length="349" mass="38168">MYTWAGVQPGGGAGRARRVGAQRDAPRRHRIRQVSYRTRSVHVYVGRCSARRGRGARASCGRSAGRTSSSPDSTSELSYSVCTCIRGQVFSPAGARGARVVWALSGTHLVVTGFDKVSERQILLYKATDLSAPVCTVGLDVSPAILQTHIDHDSGTLFLTGRGDSTIYCYEVTSEAPHLCALSHHRSPTLHQGISFLQKNLVAVEKVEFARALRLTNGTVEPLSFTVPRIKSELFQDDLFPPTLVTWEPWLSGKEWLSGANVTPKMVSLQPPGMEPLSGHTASSPVSRDVSKPTAALQKPKPDLIKSHVPHDVKDKQDQIMKSMSAKLEVNMKLEQDSMEGVDEAEWEQ</sequence>
<dbReference type="Pfam" id="PF16300">
    <property type="entry name" value="WD40_4"/>
    <property type="match status" value="1"/>
</dbReference>
<organism evidence="4 5">
    <name type="scientific">Arctia plantaginis</name>
    <name type="common">Wood tiger moth</name>
    <name type="synonym">Phalaena plantaginis</name>
    <dbReference type="NCBI Taxonomy" id="874455"/>
    <lineage>
        <taxon>Eukaryota</taxon>
        <taxon>Metazoa</taxon>
        <taxon>Ecdysozoa</taxon>
        <taxon>Arthropoda</taxon>
        <taxon>Hexapoda</taxon>
        <taxon>Insecta</taxon>
        <taxon>Pterygota</taxon>
        <taxon>Neoptera</taxon>
        <taxon>Endopterygota</taxon>
        <taxon>Lepidoptera</taxon>
        <taxon>Glossata</taxon>
        <taxon>Ditrysia</taxon>
        <taxon>Noctuoidea</taxon>
        <taxon>Erebidae</taxon>
        <taxon>Arctiinae</taxon>
        <taxon>Arctia</taxon>
    </lineage>
</organism>
<protein>
    <recommendedName>
        <fullName evidence="7">Coronin-7</fullName>
    </recommendedName>
</protein>
<evidence type="ECO:0000313" key="4">
    <source>
        <dbReference type="EMBL" id="CAB3241443.1"/>
    </source>
</evidence>
<dbReference type="EMBL" id="CADEBC010000510">
    <property type="protein sequence ID" value="CAB3241443.1"/>
    <property type="molecule type" value="Genomic_DNA"/>
</dbReference>
<accession>A0A8S1AAJ9</accession>
<proteinExistence type="inferred from homology"/>
<comment type="caution">
    <text evidence="4">The sequence shown here is derived from an EMBL/GenBank/DDBJ whole genome shotgun (WGS) entry which is preliminary data.</text>
</comment>
<evidence type="ECO:0000313" key="6">
    <source>
        <dbReference type="Proteomes" id="UP000494256"/>
    </source>
</evidence>
<feature type="region of interest" description="Disordered" evidence="2">
    <location>
        <begin position="56"/>
        <end position="75"/>
    </location>
</feature>
<gene>
    <name evidence="3" type="ORF">APLA_LOCUS2269</name>
    <name evidence="4" type="ORF">APLA_LOCUS8622</name>
</gene>
<dbReference type="SMART" id="SM01167">
    <property type="entry name" value="DUF1900"/>
    <property type="match status" value="1"/>
</dbReference>
<name>A0A8S1AAJ9_ARCPL</name>
<feature type="compositionally biased region" description="Basic residues" evidence="2">
    <location>
        <begin position="15"/>
        <end position="28"/>
    </location>
</feature>
<feature type="compositionally biased region" description="Basic and acidic residues" evidence="2">
    <location>
        <begin position="300"/>
        <end position="315"/>
    </location>
</feature>
<evidence type="ECO:0000256" key="1">
    <source>
        <dbReference type="ARBA" id="ARBA00009482"/>
    </source>
</evidence>